<dbReference type="Proteomes" id="UP000256900">
    <property type="component" value="Unassembled WGS sequence"/>
</dbReference>
<dbReference type="Gene3D" id="3.40.50.300">
    <property type="entry name" value="P-loop containing nucleotide triphosphate hydrolases"/>
    <property type="match status" value="1"/>
</dbReference>
<protein>
    <submittedName>
        <fullName evidence="1">Chromosome partitioning protein</fullName>
    </submittedName>
</protein>
<dbReference type="InterPro" id="IPR027417">
    <property type="entry name" value="P-loop_NTPase"/>
</dbReference>
<evidence type="ECO:0000313" key="2">
    <source>
        <dbReference type="Proteomes" id="UP000256900"/>
    </source>
</evidence>
<dbReference type="EMBL" id="QUMO01000003">
    <property type="protein sequence ID" value="REF86170.1"/>
    <property type="molecule type" value="Genomic_DNA"/>
</dbReference>
<dbReference type="InterPro" id="IPR050678">
    <property type="entry name" value="DNA_Partitioning_ATPase"/>
</dbReference>
<accession>A0A3D9YUA3</accession>
<dbReference type="PANTHER" id="PTHR13696">
    <property type="entry name" value="P-LOOP CONTAINING NUCLEOSIDE TRIPHOSPHATE HYDROLASE"/>
    <property type="match status" value="1"/>
</dbReference>
<comment type="caution">
    <text evidence="1">The sequence shown here is derived from an EMBL/GenBank/DDBJ whole genome shotgun (WGS) entry which is preliminary data.</text>
</comment>
<dbReference type="SUPFAM" id="SSF52540">
    <property type="entry name" value="P-loop containing nucleoside triphosphate hydrolases"/>
    <property type="match status" value="1"/>
</dbReference>
<dbReference type="Pfam" id="PF09140">
    <property type="entry name" value="MipZ"/>
    <property type="match status" value="1"/>
</dbReference>
<proteinExistence type="predicted"/>
<dbReference type="InterPro" id="IPR015223">
    <property type="entry name" value="MipZ"/>
</dbReference>
<keyword evidence="2" id="KW-1185">Reference proteome</keyword>
<dbReference type="PANTHER" id="PTHR13696:SF96">
    <property type="entry name" value="COBQ_COBB_MIND_PARA NUCLEOTIDE BINDING DOMAIN-CONTAINING PROTEIN"/>
    <property type="match status" value="1"/>
</dbReference>
<reference evidence="1 2" key="1">
    <citation type="submission" date="2018-08" db="EMBL/GenBank/DDBJ databases">
        <title>Genomic Encyclopedia of Type Strains, Phase IV (KMG-IV): sequencing the most valuable type-strain genomes for metagenomic binning, comparative biology and taxonomic classification.</title>
        <authorList>
            <person name="Goeker M."/>
        </authorList>
    </citation>
    <scope>NUCLEOTIDE SEQUENCE [LARGE SCALE GENOMIC DNA]</scope>
    <source>
        <strain evidence="1 2">BW863</strain>
    </source>
</reference>
<dbReference type="AlphaFoldDB" id="A0A3D9YUA3"/>
<evidence type="ECO:0000313" key="1">
    <source>
        <dbReference type="EMBL" id="REF86170.1"/>
    </source>
</evidence>
<dbReference type="CDD" id="cd02042">
    <property type="entry name" value="ParAB_family"/>
    <property type="match status" value="1"/>
</dbReference>
<sequence length="303" mass="34466">MPEIDPPDLRSAHVIVVANEKGGTGKSTLSIHISVALLKAGFRVATIDLDTRQQTLTRFFENRASWAVNAPWNVELPRHHALDRGNSDNVRDNETWEFGAFATAISEVEHEYEFVVIDTPASDSYLMRLAHSLADTLVSPVNDSFIDVDVFSRVHHDRTQRGQVAQYADLVLEARRKRKMVDQGIIDWIIVRNRMSSTQSNNAKQIAASLSRLASQLKFRPANGLHDRVIFRELFPIGLTALDPIEEAMRSNSLSTSQLAARREVEELIATLQLPERSRGMAHLQARHDWFERISRYYRELQD</sequence>
<organism evidence="1 2">
    <name type="scientific">Methylovirgula ligni</name>
    <dbReference type="NCBI Taxonomy" id="569860"/>
    <lineage>
        <taxon>Bacteria</taxon>
        <taxon>Pseudomonadati</taxon>
        <taxon>Pseudomonadota</taxon>
        <taxon>Alphaproteobacteria</taxon>
        <taxon>Hyphomicrobiales</taxon>
        <taxon>Beijerinckiaceae</taxon>
        <taxon>Methylovirgula</taxon>
    </lineage>
</organism>
<gene>
    <name evidence="1" type="ORF">DES32_2216</name>
</gene>
<name>A0A3D9YUA3_9HYPH</name>